<dbReference type="PANTHER" id="PTHR12224:SF0">
    <property type="entry name" value="BETA-1,4-MANNOSYL-GLYCOPROTEIN 4-BETA-N-ACETYLGLUCOSAMINYLTRANSFERASE"/>
    <property type="match status" value="1"/>
</dbReference>
<accession>A0ABX1T2I3</accession>
<proteinExistence type="predicted"/>
<evidence type="ECO:0000313" key="1">
    <source>
        <dbReference type="EMBL" id="NMN67445.1"/>
    </source>
</evidence>
<organism evidence="1 2">
    <name type="scientific">Pelagibacter ubique</name>
    <dbReference type="NCBI Taxonomy" id="198252"/>
    <lineage>
        <taxon>Bacteria</taxon>
        <taxon>Pseudomonadati</taxon>
        <taxon>Pseudomonadota</taxon>
        <taxon>Alphaproteobacteria</taxon>
        <taxon>Candidatus Pelagibacterales</taxon>
        <taxon>Candidatus Pelagibacteraceae</taxon>
        <taxon>Candidatus Pelagibacter</taxon>
    </lineage>
</organism>
<evidence type="ECO:0000313" key="2">
    <source>
        <dbReference type="Proteomes" id="UP001166004"/>
    </source>
</evidence>
<reference evidence="1 2" key="1">
    <citation type="submission" date="2019-07" db="EMBL/GenBank/DDBJ databases">
        <title>SAR11 Genome Evolution.</title>
        <authorList>
            <person name="Giovannoni S."/>
        </authorList>
    </citation>
    <scope>NUCLEOTIDE SEQUENCE [LARGE SCALE GENOMIC DNA]</scope>
    <source>
        <strain evidence="1 2">HTCC9565</strain>
    </source>
</reference>
<comment type="caution">
    <text evidence="1">The sequence shown here is derived from an EMBL/GenBank/DDBJ whole genome shotgun (WGS) entry which is preliminary data.</text>
</comment>
<dbReference type="RefSeq" id="WP_169035941.1">
    <property type="nucleotide sequence ID" value="NZ_LANA01000001.1"/>
</dbReference>
<protein>
    <submittedName>
        <fullName evidence="1">Beta-1,4-mannosyl-glycoprotein beta-1,4-N-acetylglucosaminyltransferase</fullName>
    </submittedName>
</protein>
<sequence>MKIFDCFMFYDEELLLDIRLNILDKYVDFFIIVESKFFHNGKKRRLKFDINKFKKFEDKIIYIIQESEPEEIIKLEDKDDEDTKSYKLIINAHLRENNQRNYINEGLKKAESDDLVLISDVDEIPNFDSIDLSKINNQIIMFEQEIFYYKFNRYLPNFKWFGTKACKKKKLISPQWLRNIKNKKYSLWRLDTFFSKNKYINKLFIKNGGWHFSNIKNAKDLELKLKSYLHHRDYEAEELGYNKINKLIKNNETIYDMFGDKKSKKYGDEKRKKLEIYDLNKLPNFIQDNIGILKEWMD</sequence>
<dbReference type="EMBL" id="LANA01000001">
    <property type="protein sequence ID" value="NMN67445.1"/>
    <property type="molecule type" value="Genomic_DNA"/>
</dbReference>
<keyword evidence="2" id="KW-1185">Reference proteome</keyword>
<dbReference type="InterPro" id="IPR006813">
    <property type="entry name" value="Glyco_trans_17"/>
</dbReference>
<dbReference type="PANTHER" id="PTHR12224">
    <property type="entry name" value="BETA-1,4-MANNOSYL-GLYCOPROTEIN BETA-1,4-N-ACETYLGLUCOSAMINYL-TRANSFERASE"/>
    <property type="match status" value="1"/>
</dbReference>
<gene>
    <name evidence="1" type="ORF">VP91_00005880</name>
</gene>
<dbReference type="Proteomes" id="UP001166004">
    <property type="component" value="Unassembled WGS sequence"/>
</dbReference>
<dbReference type="Pfam" id="PF04724">
    <property type="entry name" value="Glyco_transf_17"/>
    <property type="match status" value="1"/>
</dbReference>
<name>A0ABX1T2I3_PELUQ</name>